<dbReference type="EMBL" id="KE344806">
    <property type="protein sequence ID" value="EXB80259.1"/>
    <property type="molecule type" value="Genomic_DNA"/>
</dbReference>
<protein>
    <submittedName>
        <fullName evidence="6">Uncharacterized protein</fullName>
    </submittedName>
</protein>
<proteinExistence type="predicted"/>
<feature type="region of interest" description="Disordered" evidence="5">
    <location>
        <begin position="115"/>
        <end position="156"/>
    </location>
</feature>
<organism evidence="6 7">
    <name type="scientific">Morus notabilis</name>
    <dbReference type="NCBI Taxonomy" id="981085"/>
    <lineage>
        <taxon>Eukaryota</taxon>
        <taxon>Viridiplantae</taxon>
        <taxon>Streptophyta</taxon>
        <taxon>Embryophyta</taxon>
        <taxon>Tracheophyta</taxon>
        <taxon>Spermatophyta</taxon>
        <taxon>Magnoliopsida</taxon>
        <taxon>eudicotyledons</taxon>
        <taxon>Gunneridae</taxon>
        <taxon>Pentapetalae</taxon>
        <taxon>rosids</taxon>
        <taxon>fabids</taxon>
        <taxon>Rosales</taxon>
        <taxon>Moraceae</taxon>
        <taxon>Moreae</taxon>
        <taxon>Morus</taxon>
    </lineage>
</organism>
<evidence type="ECO:0000256" key="4">
    <source>
        <dbReference type="ARBA" id="ARBA00023002"/>
    </source>
</evidence>
<dbReference type="PANTHER" id="PTHR42913:SF4">
    <property type="entry name" value="ALTERNATIVE NAD(P)H-UBIQUINONE OXIDOREDUCTASE C1, CHLOROPLASTIC_MITOCHONDRIAL"/>
    <property type="match status" value="1"/>
</dbReference>
<dbReference type="GO" id="GO:0042372">
    <property type="term" value="P:phylloquinone biosynthetic process"/>
    <property type="evidence" value="ECO:0007669"/>
    <property type="project" value="TreeGrafter"/>
</dbReference>
<comment type="cofactor">
    <cofactor evidence="1">
        <name>FAD</name>
        <dbReference type="ChEBI" id="CHEBI:57692"/>
    </cofactor>
</comment>
<evidence type="ECO:0000256" key="3">
    <source>
        <dbReference type="ARBA" id="ARBA00022827"/>
    </source>
</evidence>
<evidence type="ECO:0000256" key="1">
    <source>
        <dbReference type="ARBA" id="ARBA00001974"/>
    </source>
</evidence>
<keyword evidence="3" id="KW-0274">FAD</keyword>
<keyword evidence="2" id="KW-0285">Flavoprotein</keyword>
<dbReference type="Gene3D" id="3.50.50.100">
    <property type="match status" value="1"/>
</dbReference>
<dbReference type="GO" id="GO:0009507">
    <property type="term" value="C:chloroplast"/>
    <property type="evidence" value="ECO:0007669"/>
    <property type="project" value="TreeGrafter"/>
</dbReference>
<name>W9RAU4_9ROSA</name>
<gene>
    <name evidence="6" type="ORF">L484_025113</name>
</gene>
<dbReference type="GO" id="GO:0003955">
    <property type="term" value="F:NAD(P)H dehydrogenase (quinone) activity"/>
    <property type="evidence" value="ECO:0007669"/>
    <property type="project" value="TreeGrafter"/>
</dbReference>
<feature type="region of interest" description="Disordered" evidence="5">
    <location>
        <begin position="36"/>
        <end position="70"/>
    </location>
</feature>
<dbReference type="Proteomes" id="UP000030645">
    <property type="component" value="Unassembled WGS sequence"/>
</dbReference>
<evidence type="ECO:0000256" key="5">
    <source>
        <dbReference type="SAM" id="MobiDB-lite"/>
    </source>
</evidence>
<feature type="compositionally biased region" description="Basic and acidic residues" evidence="5">
    <location>
        <begin position="138"/>
        <end position="156"/>
    </location>
</feature>
<dbReference type="InterPro" id="IPR051169">
    <property type="entry name" value="NADH-Q_oxidoreductase"/>
</dbReference>
<evidence type="ECO:0000313" key="6">
    <source>
        <dbReference type="EMBL" id="EXB80259.1"/>
    </source>
</evidence>
<dbReference type="PANTHER" id="PTHR42913">
    <property type="entry name" value="APOPTOSIS-INDUCING FACTOR 1"/>
    <property type="match status" value="1"/>
</dbReference>
<keyword evidence="4" id="KW-0560">Oxidoreductase</keyword>
<accession>W9RAU4</accession>
<evidence type="ECO:0000256" key="2">
    <source>
        <dbReference type="ARBA" id="ARBA00022630"/>
    </source>
</evidence>
<evidence type="ECO:0000313" key="7">
    <source>
        <dbReference type="Proteomes" id="UP000030645"/>
    </source>
</evidence>
<keyword evidence="7" id="KW-1185">Reference proteome</keyword>
<dbReference type="GO" id="GO:0019646">
    <property type="term" value="P:aerobic electron transport chain"/>
    <property type="evidence" value="ECO:0007669"/>
    <property type="project" value="TreeGrafter"/>
</dbReference>
<reference evidence="7" key="1">
    <citation type="submission" date="2013-01" db="EMBL/GenBank/DDBJ databases">
        <title>Draft Genome Sequence of a Mulberry Tree, Morus notabilis C.K. Schneid.</title>
        <authorList>
            <person name="He N."/>
            <person name="Zhao S."/>
        </authorList>
    </citation>
    <scope>NUCLEOTIDE SEQUENCE</scope>
</reference>
<dbReference type="STRING" id="981085.W9RAU4"/>
<dbReference type="AlphaFoldDB" id="W9RAU4"/>
<sequence>MALTASATLAPFNRVVKLKQWSNLFSGFSRRSGTDFSFPRKNSQRKGVRPLKFASSSSSSVEPNGRGVADISEDEASRRLYAWPDNKKPRVCILGGGFGGLYTALRLESLVWPDEKKPQKRKNFINEKRGQGVRQQKYKNDRLKQERKEKLNSPNY</sequence>
<dbReference type="eggNOG" id="KOG2495">
    <property type="taxonomic scope" value="Eukaryota"/>
</dbReference>